<feature type="compositionally biased region" description="Polar residues" evidence="1">
    <location>
        <begin position="10"/>
        <end position="26"/>
    </location>
</feature>
<feature type="transmembrane region" description="Helical" evidence="2">
    <location>
        <begin position="125"/>
        <end position="142"/>
    </location>
</feature>
<name>A0A1C3N2Z8_9ACTN</name>
<organism evidence="3 4">
    <name type="scientific">Micromonospora krabiensis</name>
    <dbReference type="NCBI Taxonomy" id="307121"/>
    <lineage>
        <taxon>Bacteria</taxon>
        <taxon>Bacillati</taxon>
        <taxon>Actinomycetota</taxon>
        <taxon>Actinomycetes</taxon>
        <taxon>Micromonosporales</taxon>
        <taxon>Micromonosporaceae</taxon>
        <taxon>Micromonospora</taxon>
    </lineage>
</organism>
<dbReference type="AlphaFoldDB" id="A0A1C3N2Z8"/>
<dbReference type="Proteomes" id="UP000199393">
    <property type="component" value="Chromosome I"/>
</dbReference>
<keyword evidence="2" id="KW-1133">Transmembrane helix</keyword>
<keyword evidence="4" id="KW-1185">Reference proteome</keyword>
<reference evidence="4" key="1">
    <citation type="submission" date="2016-06" db="EMBL/GenBank/DDBJ databases">
        <authorList>
            <person name="Varghese N."/>
        </authorList>
    </citation>
    <scope>NUCLEOTIDE SEQUENCE [LARGE SCALE GENOMIC DNA]</scope>
    <source>
        <strain evidence="4">DSM 45344</strain>
    </source>
</reference>
<keyword evidence="2" id="KW-0472">Membrane</keyword>
<protein>
    <submittedName>
        <fullName evidence="3">Thiosulfate dehydrogenase [quinone] large subunit</fullName>
    </submittedName>
</protein>
<evidence type="ECO:0000313" key="3">
    <source>
        <dbReference type="EMBL" id="SBV26941.1"/>
    </source>
</evidence>
<evidence type="ECO:0000313" key="4">
    <source>
        <dbReference type="Proteomes" id="UP000199393"/>
    </source>
</evidence>
<evidence type="ECO:0000256" key="2">
    <source>
        <dbReference type="SAM" id="Phobius"/>
    </source>
</evidence>
<proteinExistence type="predicted"/>
<dbReference type="PATRIC" id="fig|307121.4.peg.2500"/>
<gene>
    <name evidence="3" type="ORF">GA0070620_2438</name>
</gene>
<feature type="transmembrane region" description="Helical" evidence="2">
    <location>
        <begin position="154"/>
        <end position="179"/>
    </location>
</feature>
<accession>A0A1C3N2Z8</accession>
<dbReference type="RefSeq" id="WP_091590146.1">
    <property type="nucleotide sequence ID" value="NZ_JBHRWG010000003.1"/>
</dbReference>
<sequence length="191" mass="20454">MTAIAERPTINRTPTRTARTQVTPPTETTRAKATRYVLAGLRLALGWTFLWAFLDKMFGLGHETASAKAWINGGSPTEGFLGHAVSGPFADVYRSFAGAAWADWLFMTGLAAIGTALILGVGLRIAAGAGALLLVMMWTAVLPPENNPFMDDHLIYAGVLAVLALTAAGDTLGLGRFWARLGLVRRLPFLR</sequence>
<feature type="transmembrane region" description="Helical" evidence="2">
    <location>
        <begin position="96"/>
        <end position="118"/>
    </location>
</feature>
<feature type="transmembrane region" description="Helical" evidence="2">
    <location>
        <begin position="36"/>
        <end position="54"/>
    </location>
</feature>
<keyword evidence="2" id="KW-0812">Transmembrane</keyword>
<dbReference type="OrthoDB" id="3253635at2"/>
<feature type="region of interest" description="Disordered" evidence="1">
    <location>
        <begin position="1"/>
        <end position="26"/>
    </location>
</feature>
<dbReference type="EMBL" id="LT598496">
    <property type="protein sequence ID" value="SBV26941.1"/>
    <property type="molecule type" value="Genomic_DNA"/>
</dbReference>
<dbReference type="STRING" id="307121.GA0070620_2438"/>
<evidence type="ECO:0000256" key="1">
    <source>
        <dbReference type="SAM" id="MobiDB-lite"/>
    </source>
</evidence>